<feature type="domain" description="Dinitrogenase iron-molybdenum cofactor biosynthesis" evidence="1">
    <location>
        <begin position="11"/>
        <end position="105"/>
    </location>
</feature>
<dbReference type="PANTHER" id="PTHR33937">
    <property type="entry name" value="IRON-MOLYBDENUM PROTEIN-RELATED-RELATED"/>
    <property type="match status" value="1"/>
</dbReference>
<organism evidence="2 3">
    <name type="scientific">Ruminiclostridium sufflavum DSM 19573</name>
    <dbReference type="NCBI Taxonomy" id="1121337"/>
    <lineage>
        <taxon>Bacteria</taxon>
        <taxon>Bacillati</taxon>
        <taxon>Bacillota</taxon>
        <taxon>Clostridia</taxon>
        <taxon>Eubacteriales</taxon>
        <taxon>Oscillospiraceae</taxon>
        <taxon>Ruminiclostridium</taxon>
    </lineage>
</organism>
<evidence type="ECO:0000313" key="3">
    <source>
        <dbReference type="Proteomes" id="UP000248132"/>
    </source>
</evidence>
<evidence type="ECO:0000259" key="1">
    <source>
        <dbReference type="Pfam" id="PF02579"/>
    </source>
</evidence>
<reference evidence="2 3" key="1">
    <citation type="submission" date="2018-06" db="EMBL/GenBank/DDBJ databases">
        <title>Genomic Encyclopedia of Type Strains, Phase I: the one thousand microbial genomes (KMG-I) project.</title>
        <authorList>
            <person name="Kyrpides N."/>
        </authorList>
    </citation>
    <scope>NUCLEOTIDE SEQUENCE [LARGE SCALE GENOMIC DNA]</scope>
    <source>
        <strain evidence="2 3">DSM 19573</strain>
    </source>
</reference>
<dbReference type="Gene3D" id="3.30.420.130">
    <property type="entry name" value="Dinitrogenase iron-molybdenum cofactor biosynthesis domain"/>
    <property type="match status" value="1"/>
</dbReference>
<keyword evidence="3" id="KW-1185">Reference proteome</keyword>
<dbReference type="PANTHER" id="PTHR33937:SF2">
    <property type="entry name" value="DINITROGENASE IRON-MOLYBDENUM COFACTOR BIOSYNTHESIS DOMAIN-CONTAINING PROTEIN"/>
    <property type="match status" value="1"/>
</dbReference>
<dbReference type="InterPro" id="IPR003731">
    <property type="entry name" value="Di-Nase_FeMo-co_biosynth"/>
</dbReference>
<dbReference type="AlphaFoldDB" id="A0A318XN38"/>
<accession>A0A318XN38</accession>
<dbReference type="OrthoDB" id="280278at2"/>
<dbReference type="InterPro" id="IPR036105">
    <property type="entry name" value="DiNase_FeMo-co_biosyn_sf"/>
</dbReference>
<gene>
    <name evidence="2" type="ORF">LY28_02038</name>
</gene>
<evidence type="ECO:0000313" key="2">
    <source>
        <dbReference type="EMBL" id="PYG87371.1"/>
    </source>
</evidence>
<dbReference type="Proteomes" id="UP000248132">
    <property type="component" value="Unassembled WGS sequence"/>
</dbReference>
<sequence length="122" mass="13922">MTYRVAVSSTDGKVVNRHFGHTEKFLIFEITGEDKYCFVESRSIQPCCNNGEHEMQAFYNAIEALEDVQAVIVSKIGEGAAAFLESKGLTIYEAPYPIEPIIQKILDEKLYEVDKWRFHISN</sequence>
<proteinExistence type="predicted"/>
<dbReference type="SUPFAM" id="SSF53146">
    <property type="entry name" value="Nitrogenase accessory factor-like"/>
    <property type="match status" value="1"/>
</dbReference>
<dbReference type="InterPro" id="IPR051840">
    <property type="entry name" value="NifX/NifY_domain"/>
</dbReference>
<name>A0A318XN38_9FIRM</name>
<dbReference type="CDD" id="cd00562">
    <property type="entry name" value="NifX_NifB"/>
    <property type="match status" value="1"/>
</dbReference>
<protein>
    <submittedName>
        <fullName evidence="2">Putative Fe-Mo cluster-binding NifX family protein</fullName>
    </submittedName>
</protein>
<dbReference type="RefSeq" id="WP_110462074.1">
    <property type="nucleotide sequence ID" value="NZ_QKMR01000011.1"/>
</dbReference>
<dbReference type="Pfam" id="PF02579">
    <property type="entry name" value="Nitro_FeMo-Co"/>
    <property type="match status" value="1"/>
</dbReference>
<dbReference type="EMBL" id="QKMR01000011">
    <property type="protein sequence ID" value="PYG87371.1"/>
    <property type="molecule type" value="Genomic_DNA"/>
</dbReference>
<comment type="caution">
    <text evidence="2">The sequence shown here is derived from an EMBL/GenBank/DDBJ whole genome shotgun (WGS) entry which is preliminary data.</text>
</comment>